<dbReference type="Proteomes" id="UP000663854">
    <property type="component" value="Unassembled WGS sequence"/>
</dbReference>
<keyword evidence="4" id="KW-1185">Reference proteome</keyword>
<comment type="caution">
    <text evidence="1">The sequence shown here is derived from an EMBL/GenBank/DDBJ whole genome shotgun (WGS) entry which is preliminary data.</text>
</comment>
<dbReference type="AlphaFoldDB" id="A0A813NLH9"/>
<dbReference type="EMBL" id="CAJNOH010000007">
    <property type="protein sequence ID" value="CAF0738268.1"/>
    <property type="molecule type" value="Genomic_DNA"/>
</dbReference>
<organism evidence="1 3">
    <name type="scientific">Rotaria sordida</name>
    <dbReference type="NCBI Taxonomy" id="392033"/>
    <lineage>
        <taxon>Eukaryota</taxon>
        <taxon>Metazoa</taxon>
        <taxon>Spiralia</taxon>
        <taxon>Gnathifera</taxon>
        <taxon>Rotifera</taxon>
        <taxon>Eurotatoria</taxon>
        <taxon>Bdelloidea</taxon>
        <taxon>Philodinida</taxon>
        <taxon>Philodinidae</taxon>
        <taxon>Rotaria</taxon>
    </lineage>
</organism>
<gene>
    <name evidence="2" type="ORF">JXQ802_LOCUS17769</name>
    <name evidence="1" type="ORF">PYM288_LOCUS1395</name>
</gene>
<reference evidence="1" key="1">
    <citation type="submission" date="2021-02" db="EMBL/GenBank/DDBJ databases">
        <authorList>
            <person name="Nowell W R."/>
        </authorList>
    </citation>
    <scope>NUCLEOTIDE SEQUENCE</scope>
</reference>
<accession>A0A813NLH9</accession>
<evidence type="ECO:0000313" key="1">
    <source>
        <dbReference type="EMBL" id="CAF0738268.1"/>
    </source>
</evidence>
<dbReference type="Proteomes" id="UP000663870">
    <property type="component" value="Unassembled WGS sequence"/>
</dbReference>
<evidence type="ECO:0000313" key="4">
    <source>
        <dbReference type="Proteomes" id="UP000663870"/>
    </source>
</evidence>
<sequence>MSKHQKQQLYLIEYLVLNYYPSSLTNIDNIPMKKNISYEFNRSNINSLSKEIIEETPYLRSNILSVNRVSRYNGILRHFVSEAQKYLPKSNDIQLTSKSVLSLQSHEKVRHRLFVESPKQDTTSSISKNQPRITTRKTRGVIKQLFTSPSSSSSNINFIINDKCQILF</sequence>
<name>A0A813NLH9_9BILA</name>
<evidence type="ECO:0000313" key="3">
    <source>
        <dbReference type="Proteomes" id="UP000663854"/>
    </source>
</evidence>
<dbReference type="EMBL" id="CAJNOL010000455">
    <property type="protein sequence ID" value="CAF1072653.1"/>
    <property type="molecule type" value="Genomic_DNA"/>
</dbReference>
<evidence type="ECO:0000313" key="2">
    <source>
        <dbReference type="EMBL" id="CAF1072653.1"/>
    </source>
</evidence>
<proteinExistence type="predicted"/>
<protein>
    <submittedName>
        <fullName evidence="1">Uncharacterized protein</fullName>
    </submittedName>
</protein>